<accession>X1VYP6</accession>
<protein>
    <submittedName>
        <fullName evidence="1">Uncharacterized protein</fullName>
    </submittedName>
</protein>
<organism evidence="1">
    <name type="scientific">marine sediment metagenome</name>
    <dbReference type="NCBI Taxonomy" id="412755"/>
    <lineage>
        <taxon>unclassified sequences</taxon>
        <taxon>metagenomes</taxon>
        <taxon>ecological metagenomes</taxon>
    </lineage>
</organism>
<comment type="caution">
    <text evidence="1">The sequence shown here is derived from an EMBL/GenBank/DDBJ whole genome shotgun (WGS) entry which is preliminary data.</text>
</comment>
<name>X1VYP6_9ZZZZ</name>
<reference evidence="1" key="1">
    <citation type="journal article" date="2014" name="Front. Microbiol.">
        <title>High frequency of phylogenetically diverse reductive dehalogenase-homologous genes in deep subseafloor sedimentary metagenomes.</title>
        <authorList>
            <person name="Kawai M."/>
            <person name="Futagami T."/>
            <person name="Toyoda A."/>
            <person name="Takaki Y."/>
            <person name="Nishi S."/>
            <person name="Hori S."/>
            <person name="Arai W."/>
            <person name="Tsubouchi T."/>
            <person name="Morono Y."/>
            <person name="Uchiyama I."/>
            <person name="Ito T."/>
            <person name="Fujiyama A."/>
            <person name="Inagaki F."/>
            <person name="Takami H."/>
        </authorList>
    </citation>
    <scope>NUCLEOTIDE SEQUENCE</scope>
    <source>
        <strain evidence="1">Expedition CK06-06</strain>
    </source>
</reference>
<gene>
    <name evidence="1" type="ORF">S12H4_56206</name>
</gene>
<dbReference type="AlphaFoldDB" id="X1VYP6"/>
<evidence type="ECO:0000313" key="1">
    <source>
        <dbReference type="EMBL" id="GAJ24771.1"/>
    </source>
</evidence>
<dbReference type="EMBL" id="BARW01036158">
    <property type="protein sequence ID" value="GAJ24771.1"/>
    <property type="molecule type" value="Genomic_DNA"/>
</dbReference>
<sequence>MHNMDRLSTIKTFNSRIEAEIAKSYLESFDIKAEIFSDDAGQSIISLQSVRGVKLLTNRKDLQKARRLLDKKILSNE</sequence>
<proteinExistence type="predicted"/>